<sequence>MICEKIGRSRLGKTYILRIYDNGKVEITGDFFTTEEDLKRIEEDLKNGKKPENATILGVDLDELFREYQECRKVDK</sequence>
<name>A0A2U9IJQ9_9CREN</name>
<reference evidence="1 2" key="1">
    <citation type="submission" date="2018-05" db="EMBL/GenBank/DDBJ databases">
        <title>Complete Genome Sequences of Extremely Thermoacidophilic, Metal-Mobilizing Type-Strain Members of the Archaeal Family Sulfolobaceae: Acidianus brierleyi DSM-1651T, Acidianus sulfidivorans DSM-18786T, Metallosphaera hakonensis DSM-7519T, and Metallosphaera prunae DSM-10039T.</title>
        <authorList>
            <person name="Counts J.A."/>
            <person name="Kelly R.M."/>
        </authorList>
    </citation>
    <scope>NUCLEOTIDE SEQUENCE [LARGE SCALE GENOMIC DNA]</scope>
    <source>
        <strain evidence="1 2">JP7</strain>
    </source>
</reference>
<dbReference type="EMBL" id="CP029288">
    <property type="protein sequence ID" value="AWR96279.1"/>
    <property type="molecule type" value="Genomic_DNA"/>
</dbReference>
<dbReference type="KEGG" id="asul:DFR86_01120"/>
<evidence type="ECO:0000313" key="2">
    <source>
        <dbReference type="Proteomes" id="UP000248410"/>
    </source>
</evidence>
<gene>
    <name evidence="1" type="ORF">DFR86_01120</name>
</gene>
<accession>A0A2U9IJQ9</accession>
<dbReference type="AlphaFoldDB" id="A0A2U9IJQ9"/>
<dbReference type="OrthoDB" id="38285at2157"/>
<dbReference type="GeneID" id="36836527"/>
<dbReference type="RefSeq" id="WP_110379169.1">
    <property type="nucleotide sequence ID" value="NZ_CP029288.2"/>
</dbReference>
<protein>
    <submittedName>
        <fullName evidence="1">Uncharacterized protein</fullName>
    </submittedName>
</protein>
<dbReference type="Proteomes" id="UP000248410">
    <property type="component" value="Chromosome"/>
</dbReference>
<evidence type="ECO:0000313" key="1">
    <source>
        <dbReference type="EMBL" id="AWR96279.1"/>
    </source>
</evidence>
<organism evidence="1 2">
    <name type="scientific">Acidianus sulfidivorans JP7</name>
    <dbReference type="NCBI Taxonomy" id="619593"/>
    <lineage>
        <taxon>Archaea</taxon>
        <taxon>Thermoproteota</taxon>
        <taxon>Thermoprotei</taxon>
        <taxon>Sulfolobales</taxon>
        <taxon>Sulfolobaceae</taxon>
        <taxon>Acidianus</taxon>
    </lineage>
</organism>
<proteinExistence type="predicted"/>
<keyword evidence="2" id="KW-1185">Reference proteome</keyword>